<sequence length="119" mass="12977">MASPLLRTCRLHRADPCEKQRLVTHENPLIRLFGSNCSNNRQSQQRRIAQPSSASHLQLQPLVAYGDLDSGNRVDALDGGVAKMTSGNLKEPHRTLHVQIPATPSMLSGTAVRPFNAVG</sequence>
<organism evidence="1 2">
    <name type="scientific">Friedmanniomyces endolithicus</name>
    <dbReference type="NCBI Taxonomy" id="329885"/>
    <lineage>
        <taxon>Eukaryota</taxon>
        <taxon>Fungi</taxon>
        <taxon>Dikarya</taxon>
        <taxon>Ascomycota</taxon>
        <taxon>Pezizomycotina</taxon>
        <taxon>Dothideomycetes</taxon>
        <taxon>Dothideomycetidae</taxon>
        <taxon>Mycosphaerellales</taxon>
        <taxon>Teratosphaeriaceae</taxon>
        <taxon>Friedmanniomyces</taxon>
    </lineage>
</organism>
<reference evidence="1" key="1">
    <citation type="submission" date="2023-06" db="EMBL/GenBank/DDBJ databases">
        <title>Black Yeasts Isolated from many extreme environments.</title>
        <authorList>
            <person name="Coleine C."/>
            <person name="Stajich J.E."/>
            <person name="Selbmann L."/>
        </authorList>
    </citation>
    <scope>NUCLEOTIDE SEQUENCE</scope>
    <source>
        <strain evidence="1">CCFEE 5200</strain>
    </source>
</reference>
<dbReference type="AlphaFoldDB" id="A0AAN6KKW5"/>
<name>A0AAN6KKW5_9PEZI</name>
<dbReference type="Proteomes" id="UP001175353">
    <property type="component" value="Unassembled WGS sequence"/>
</dbReference>
<comment type="caution">
    <text evidence="1">The sequence shown here is derived from an EMBL/GenBank/DDBJ whole genome shotgun (WGS) entry which is preliminary data.</text>
</comment>
<accession>A0AAN6KKW5</accession>
<evidence type="ECO:0000313" key="1">
    <source>
        <dbReference type="EMBL" id="KAK0987682.1"/>
    </source>
</evidence>
<protein>
    <submittedName>
        <fullName evidence="1">Uncharacterized protein</fullName>
    </submittedName>
</protein>
<evidence type="ECO:0000313" key="2">
    <source>
        <dbReference type="Proteomes" id="UP001175353"/>
    </source>
</evidence>
<dbReference type="EMBL" id="JAUJLE010000082">
    <property type="protein sequence ID" value="KAK0987682.1"/>
    <property type="molecule type" value="Genomic_DNA"/>
</dbReference>
<keyword evidence="2" id="KW-1185">Reference proteome</keyword>
<proteinExistence type="predicted"/>
<gene>
    <name evidence="1" type="ORF">LTR91_009804</name>
</gene>